<keyword evidence="9" id="KW-1185">Reference proteome</keyword>
<dbReference type="GO" id="GO:0008270">
    <property type="term" value="F:zinc ion binding"/>
    <property type="evidence" value="ECO:0007669"/>
    <property type="project" value="InterPro"/>
</dbReference>
<keyword evidence="4" id="KW-0804">Transcription</keyword>
<dbReference type="VEuPathDB" id="FungiDB:BO71DRAFT_398818"/>
<dbReference type="SMART" id="SM00066">
    <property type="entry name" value="GAL4"/>
    <property type="match status" value="1"/>
</dbReference>
<dbReference type="OrthoDB" id="5121955at2759"/>
<evidence type="ECO:0000256" key="1">
    <source>
        <dbReference type="ARBA" id="ARBA00022833"/>
    </source>
</evidence>
<evidence type="ECO:0000256" key="2">
    <source>
        <dbReference type="ARBA" id="ARBA00023015"/>
    </source>
</evidence>
<dbReference type="AlphaFoldDB" id="A0A319ETP3"/>
<evidence type="ECO:0000256" key="4">
    <source>
        <dbReference type="ARBA" id="ARBA00023163"/>
    </source>
</evidence>
<feature type="region of interest" description="Disordered" evidence="6">
    <location>
        <begin position="53"/>
        <end position="123"/>
    </location>
</feature>
<evidence type="ECO:0000256" key="5">
    <source>
        <dbReference type="ARBA" id="ARBA00023242"/>
    </source>
</evidence>
<evidence type="ECO:0000313" key="9">
    <source>
        <dbReference type="Proteomes" id="UP000247810"/>
    </source>
</evidence>
<gene>
    <name evidence="8" type="ORF">BO71DRAFT_398818</name>
</gene>
<dbReference type="GO" id="GO:0009893">
    <property type="term" value="P:positive regulation of metabolic process"/>
    <property type="evidence" value="ECO:0007669"/>
    <property type="project" value="UniProtKB-ARBA"/>
</dbReference>
<dbReference type="PROSITE" id="PS50048">
    <property type="entry name" value="ZN2_CY6_FUNGAL_2"/>
    <property type="match status" value="1"/>
</dbReference>
<dbReference type="InterPro" id="IPR036864">
    <property type="entry name" value="Zn2-C6_fun-type_DNA-bd_sf"/>
</dbReference>
<evidence type="ECO:0000256" key="6">
    <source>
        <dbReference type="SAM" id="MobiDB-lite"/>
    </source>
</evidence>
<dbReference type="GO" id="GO:0000981">
    <property type="term" value="F:DNA-binding transcription factor activity, RNA polymerase II-specific"/>
    <property type="evidence" value="ECO:0007669"/>
    <property type="project" value="InterPro"/>
</dbReference>
<dbReference type="EMBL" id="KZ825869">
    <property type="protein sequence ID" value="PYH94552.1"/>
    <property type="molecule type" value="Genomic_DNA"/>
</dbReference>
<dbReference type="CDD" id="cd00067">
    <property type="entry name" value="GAL4"/>
    <property type="match status" value="1"/>
</dbReference>
<protein>
    <recommendedName>
        <fullName evidence="7">Zn(2)-C6 fungal-type domain-containing protein</fullName>
    </recommendedName>
</protein>
<name>A0A319ETP3_9EURO</name>
<evidence type="ECO:0000256" key="3">
    <source>
        <dbReference type="ARBA" id="ARBA00023125"/>
    </source>
</evidence>
<feature type="domain" description="Zn(2)-C6 fungal-type" evidence="7">
    <location>
        <begin position="19"/>
        <end position="50"/>
    </location>
</feature>
<dbReference type="PANTHER" id="PTHR47171">
    <property type="entry name" value="FARA-RELATED"/>
    <property type="match status" value="1"/>
</dbReference>
<dbReference type="InterPro" id="IPR052073">
    <property type="entry name" value="Amide_Lactam_Regulators"/>
</dbReference>
<dbReference type="Proteomes" id="UP000247810">
    <property type="component" value="Unassembled WGS sequence"/>
</dbReference>
<accession>A0A319ETP3</accession>
<proteinExistence type="predicted"/>
<sequence length="148" mass="16006">MSSPAGANSRQVRTRAKQACLHCNQRRIRCNVLQERPCQNCVALNVPCEIGVSKRGKYPRKKTPGKLSTPRKDGSGPSISETPSADHPHTPSATSTLQRSLHLKSHDSPLTGQPRVNPYIPGDPAVSHQTVFLGESSPLTVVIDEGHT</sequence>
<keyword evidence="3" id="KW-0238">DNA-binding</keyword>
<dbReference type="PANTHER" id="PTHR47171:SF1">
    <property type="entry name" value="ZN(II)2CYS6 TRANSCRIPTION FACTOR (EUROFUNG)"/>
    <property type="match status" value="1"/>
</dbReference>
<organism evidence="8 9">
    <name type="scientific">Aspergillus ellipticus CBS 707.79</name>
    <dbReference type="NCBI Taxonomy" id="1448320"/>
    <lineage>
        <taxon>Eukaryota</taxon>
        <taxon>Fungi</taxon>
        <taxon>Dikarya</taxon>
        <taxon>Ascomycota</taxon>
        <taxon>Pezizomycotina</taxon>
        <taxon>Eurotiomycetes</taxon>
        <taxon>Eurotiomycetidae</taxon>
        <taxon>Eurotiales</taxon>
        <taxon>Aspergillaceae</taxon>
        <taxon>Aspergillus</taxon>
        <taxon>Aspergillus subgen. Circumdati</taxon>
    </lineage>
</organism>
<reference evidence="8 9" key="1">
    <citation type="submission" date="2018-02" db="EMBL/GenBank/DDBJ databases">
        <title>The genomes of Aspergillus section Nigri reveals drivers in fungal speciation.</title>
        <authorList>
            <consortium name="DOE Joint Genome Institute"/>
            <person name="Vesth T.C."/>
            <person name="Nybo J."/>
            <person name="Theobald S."/>
            <person name="Brandl J."/>
            <person name="Frisvad J.C."/>
            <person name="Nielsen K.F."/>
            <person name="Lyhne E.K."/>
            <person name="Kogle M.E."/>
            <person name="Kuo A."/>
            <person name="Riley R."/>
            <person name="Clum A."/>
            <person name="Nolan M."/>
            <person name="Lipzen A."/>
            <person name="Salamov A."/>
            <person name="Henrissat B."/>
            <person name="Wiebenga A."/>
            <person name="De vries R.P."/>
            <person name="Grigoriev I.V."/>
            <person name="Mortensen U.H."/>
            <person name="Andersen M.R."/>
            <person name="Baker S.E."/>
        </authorList>
    </citation>
    <scope>NUCLEOTIDE SEQUENCE [LARGE SCALE GENOMIC DNA]</scope>
    <source>
        <strain evidence="8 9">CBS 707.79</strain>
    </source>
</reference>
<evidence type="ECO:0000259" key="7">
    <source>
        <dbReference type="PROSITE" id="PS50048"/>
    </source>
</evidence>
<dbReference type="STRING" id="1448320.A0A319ETP3"/>
<dbReference type="Pfam" id="PF00172">
    <property type="entry name" value="Zn_clus"/>
    <property type="match status" value="1"/>
</dbReference>
<feature type="compositionally biased region" description="Basic residues" evidence="6">
    <location>
        <begin position="54"/>
        <end position="64"/>
    </location>
</feature>
<dbReference type="Gene3D" id="4.10.240.10">
    <property type="entry name" value="Zn(2)-C6 fungal-type DNA-binding domain"/>
    <property type="match status" value="1"/>
</dbReference>
<keyword evidence="1" id="KW-0862">Zinc</keyword>
<dbReference type="SUPFAM" id="SSF57701">
    <property type="entry name" value="Zn2/Cys6 DNA-binding domain"/>
    <property type="match status" value="1"/>
</dbReference>
<keyword evidence="5" id="KW-0539">Nucleus</keyword>
<evidence type="ECO:0000313" key="8">
    <source>
        <dbReference type="EMBL" id="PYH94552.1"/>
    </source>
</evidence>
<dbReference type="GO" id="GO:0003677">
    <property type="term" value="F:DNA binding"/>
    <property type="evidence" value="ECO:0007669"/>
    <property type="project" value="UniProtKB-KW"/>
</dbReference>
<dbReference type="InterPro" id="IPR001138">
    <property type="entry name" value="Zn2Cys6_DnaBD"/>
</dbReference>
<keyword evidence="2" id="KW-0805">Transcription regulation</keyword>